<reference evidence="7 8" key="1">
    <citation type="submission" date="2019-02" db="EMBL/GenBank/DDBJ databases">
        <title>Genomic Encyclopedia of Type Strains, Phase IV (KMG-IV): sequencing the most valuable type-strain genomes for metagenomic binning, comparative biology and taxonomic classification.</title>
        <authorList>
            <person name="Goeker M."/>
        </authorList>
    </citation>
    <scope>NUCLEOTIDE SEQUENCE [LARGE SCALE GENOMIC DNA]</scope>
    <source>
        <strain evidence="7 8">DSM 45622</strain>
    </source>
</reference>
<dbReference type="PANTHER" id="PTHR43649:SF33">
    <property type="entry name" value="POLYGALACTURONAN_RHAMNOGALACTURONAN-BINDING PROTEIN YTCQ"/>
    <property type="match status" value="1"/>
</dbReference>
<dbReference type="RefSeq" id="WP_130491534.1">
    <property type="nucleotide sequence ID" value="NZ_SGXD01000001.1"/>
</dbReference>
<evidence type="ECO:0000313" key="7">
    <source>
        <dbReference type="EMBL" id="RZS91465.1"/>
    </source>
</evidence>
<evidence type="ECO:0000256" key="4">
    <source>
        <dbReference type="ARBA" id="ARBA00023139"/>
    </source>
</evidence>
<dbReference type="Pfam" id="PF01547">
    <property type="entry name" value="SBP_bac_1"/>
    <property type="match status" value="1"/>
</dbReference>
<keyword evidence="8" id="KW-1185">Reference proteome</keyword>
<organism evidence="7 8">
    <name type="scientific">Motilibacter rhizosphaerae</name>
    <dbReference type="NCBI Taxonomy" id="598652"/>
    <lineage>
        <taxon>Bacteria</taxon>
        <taxon>Bacillati</taxon>
        <taxon>Actinomycetota</taxon>
        <taxon>Actinomycetes</taxon>
        <taxon>Motilibacterales</taxon>
        <taxon>Motilibacteraceae</taxon>
        <taxon>Motilibacter</taxon>
    </lineage>
</organism>
<dbReference type="OrthoDB" id="2060074at2"/>
<dbReference type="SUPFAM" id="SSF53850">
    <property type="entry name" value="Periplasmic binding protein-like II"/>
    <property type="match status" value="1"/>
</dbReference>
<protein>
    <submittedName>
        <fullName evidence="7">Carbohydrate ABC transporter substrate-binding protein (CUT1 family)</fullName>
    </submittedName>
</protein>
<dbReference type="AlphaFoldDB" id="A0A4Q7NW83"/>
<keyword evidence="1" id="KW-1003">Cell membrane</keyword>
<dbReference type="InterPro" id="IPR006059">
    <property type="entry name" value="SBP"/>
</dbReference>
<sequence length="449" mass="48347">MKKQAAVVLASAFALAACGSSGGKDTTASSSAAGGSAGVSAASGASAAPAGGEVAGDLTVLTHRTDLVNTVFKDYAKTFEAKYPEVHVKFEAVTDYEQTVRTRLNTNDYGDVVEIPGSVTPDQLSKYFVPLGTVDEESAKYNWVRPQSYQGESYGRPIVGNAQGILYNRKVWTAAGVTDLPKTPDEFLADLQKIKDTQKGVTPFYTNYKDGWPVTQWIGMRDSITGDPDVDNAYAHSDAPWASGTSLNITDTLLYDIVHQGLAEKDPTTTNWEASKKLIGTGKVATMALGSWAIVQMQAAAPSKDDIGYMPYPYQKDGKFYSQTGGDYNNAISIHSKNKAAAKAWIDWFSDESGYADHEGGIPVKKGAPLPATLSDFTKADVQLIELNPAPAGEEGLFNRIDQKSEIGVNDPKYHQRIIDAARGAKKETLQQIFDDLDAKWAAARKSTT</sequence>
<keyword evidence="5" id="KW-0449">Lipoprotein</keyword>
<feature type="signal peptide" evidence="6">
    <location>
        <begin position="1"/>
        <end position="16"/>
    </location>
</feature>
<dbReference type="Proteomes" id="UP000293638">
    <property type="component" value="Unassembled WGS sequence"/>
</dbReference>
<evidence type="ECO:0000313" key="8">
    <source>
        <dbReference type="Proteomes" id="UP000293638"/>
    </source>
</evidence>
<keyword evidence="3" id="KW-0472">Membrane</keyword>
<comment type="caution">
    <text evidence="7">The sequence shown here is derived from an EMBL/GenBank/DDBJ whole genome shotgun (WGS) entry which is preliminary data.</text>
</comment>
<feature type="chain" id="PRO_5038820091" evidence="6">
    <location>
        <begin position="17"/>
        <end position="449"/>
    </location>
</feature>
<proteinExistence type="predicted"/>
<evidence type="ECO:0000256" key="5">
    <source>
        <dbReference type="ARBA" id="ARBA00023288"/>
    </source>
</evidence>
<evidence type="ECO:0000256" key="1">
    <source>
        <dbReference type="ARBA" id="ARBA00022475"/>
    </source>
</evidence>
<dbReference type="EMBL" id="SGXD01000001">
    <property type="protein sequence ID" value="RZS91465.1"/>
    <property type="molecule type" value="Genomic_DNA"/>
</dbReference>
<accession>A0A4Q7NW83</accession>
<keyword evidence="4" id="KW-0564">Palmitate</keyword>
<dbReference type="InterPro" id="IPR050490">
    <property type="entry name" value="Bact_solute-bd_prot1"/>
</dbReference>
<keyword evidence="2 6" id="KW-0732">Signal</keyword>
<evidence type="ECO:0000256" key="3">
    <source>
        <dbReference type="ARBA" id="ARBA00023136"/>
    </source>
</evidence>
<evidence type="ECO:0000256" key="6">
    <source>
        <dbReference type="SAM" id="SignalP"/>
    </source>
</evidence>
<dbReference type="PROSITE" id="PS51257">
    <property type="entry name" value="PROKAR_LIPOPROTEIN"/>
    <property type="match status" value="1"/>
</dbReference>
<gene>
    <name evidence="7" type="ORF">EV189_0707</name>
</gene>
<name>A0A4Q7NW83_9ACTN</name>
<dbReference type="PANTHER" id="PTHR43649">
    <property type="entry name" value="ARABINOSE-BINDING PROTEIN-RELATED"/>
    <property type="match status" value="1"/>
</dbReference>
<dbReference type="Gene3D" id="3.40.190.10">
    <property type="entry name" value="Periplasmic binding protein-like II"/>
    <property type="match status" value="2"/>
</dbReference>
<evidence type="ECO:0000256" key="2">
    <source>
        <dbReference type="ARBA" id="ARBA00022729"/>
    </source>
</evidence>